<evidence type="ECO:0000313" key="1">
    <source>
        <dbReference type="EMBL" id="ORC34637.1"/>
    </source>
</evidence>
<dbReference type="Gene3D" id="3.90.550.10">
    <property type="entry name" value="Spore Coat Polysaccharide Biosynthesis Protein SpsA, Chain A"/>
    <property type="match status" value="1"/>
</dbReference>
<accession>A0A1Y1RWN8</accession>
<dbReference type="EMBL" id="MWQY01000012">
    <property type="protein sequence ID" value="ORC34637.1"/>
    <property type="molecule type" value="Genomic_DNA"/>
</dbReference>
<sequence>MKIFCPSIRPQYYEELAQSVKPFETEYINGNGFSSFAALCNKIFRENDQSFFIIANDKARPNPDNIDKMLNLHKDGFGFVALYRMGFFLVDKIVLSKVGLLDERFSDGGYEDNDYYIRLKKNNIGSYINEEINYLLNVTTLWKHKKSAEFFSRKYKIDHRNKKIIVKISDEEKNTVECFDRGKLKNWEESFLCTIPLVTYKAHFEVVLKEYDIVNERKIKKVFSWWK</sequence>
<name>A0A1Y1RWN8_9SPIO</name>
<dbReference type="AlphaFoldDB" id="A0A1Y1RWN8"/>
<dbReference type="SUPFAM" id="SSF53448">
    <property type="entry name" value="Nucleotide-diphospho-sugar transferases"/>
    <property type="match status" value="1"/>
</dbReference>
<evidence type="ECO:0000313" key="2">
    <source>
        <dbReference type="Proteomes" id="UP000192343"/>
    </source>
</evidence>
<gene>
    <name evidence="1" type="ORF">B4O97_11865</name>
</gene>
<protein>
    <submittedName>
        <fullName evidence="1">Uncharacterized protein</fullName>
    </submittedName>
</protein>
<keyword evidence="2" id="KW-1185">Reference proteome</keyword>
<dbReference type="InterPro" id="IPR029044">
    <property type="entry name" value="Nucleotide-diphossugar_trans"/>
</dbReference>
<organism evidence="1 2">
    <name type="scientific">Marispirochaeta aestuarii</name>
    <dbReference type="NCBI Taxonomy" id="1963862"/>
    <lineage>
        <taxon>Bacteria</taxon>
        <taxon>Pseudomonadati</taxon>
        <taxon>Spirochaetota</taxon>
        <taxon>Spirochaetia</taxon>
        <taxon>Spirochaetales</taxon>
        <taxon>Spirochaetaceae</taxon>
        <taxon>Marispirochaeta</taxon>
    </lineage>
</organism>
<dbReference type="RefSeq" id="WP_083051074.1">
    <property type="nucleotide sequence ID" value="NZ_MWQY01000012.1"/>
</dbReference>
<proteinExistence type="predicted"/>
<reference evidence="1 2" key="1">
    <citation type="submission" date="2017-03" db="EMBL/GenBank/DDBJ databases">
        <title>Draft Genome sequence of Marispirochaeta sp. strain JC444.</title>
        <authorList>
            <person name="Shivani Y."/>
            <person name="Subhash Y."/>
            <person name="Sasikala C."/>
            <person name="Ramana C."/>
        </authorList>
    </citation>
    <scope>NUCLEOTIDE SEQUENCE [LARGE SCALE GENOMIC DNA]</scope>
    <source>
        <strain evidence="1 2">JC444</strain>
    </source>
</reference>
<comment type="caution">
    <text evidence="1">The sequence shown here is derived from an EMBL/GenBank/DDBJ whole genome shotgun (WGS) entry which is preliminary data.</text>
</comment>
<dbReference type="OrthoDB" id="9771846at2"/>
<dbReference type="Proteomes" id="UP000192343">
    <property type="component" value="Unassembled WGS sequence"/>
</dbReference>